<organism evidence="1 2">
    <name type="scientific">Malus domestica</name>
    <name type="common">Apple</name>
    <name type="synonym">Pyrus malus</name>
    <dbReference type="NCBI Taxonomy" id="3750"/>
    <lineage>
        <taxon>Eukaryota</taxon>
        <taxon>Viridiplantae</taxon>
        <taxon>Streptophyta</taxon>
        <taxon>Embryophyta</taxon>
        <taxon>Tracheophyta</taxon>
        <taxon>Spermatophyta</taxon>
        <taxon>Magnoliopsida</taxon>
        <taxon>eudicotyledons</taxon>
        <taxon>Gunneridae</taxon>
        <taxon>Pentapetalae</taxon>
        <taxon>rosids</taxon>
        <taxon>fabids</taxon>
        <taxon>Rosales</taxon>
        <taxon>Rosaceae</taxon>
        <taxon>Amygdaloideae</taxon>
        <taxon>Maleae</taxon>
        <taxon>Malus</taxon>
    </lineage>
</organism>
<evidence type="ECO:0000313" key="2">
    <source>
        <dbReference type="Proteomes" id="UP000290289"/>
    </source>
</evidence>
<gene>
    <name evidence="1" type="ORF">DVH24_021315</name>
</gene>
<comment type="caution">
    <text evidence="1">The sequence shown here is derived from an EMBL/GenBank/DDBJ whole genome shotgun (WGS) entry which is preliminary data.</text>
</comment>
<accession>A0A498HX29</accession>
<dbReference type="AlphaFoldDB" id="A0A498HX29"/>
<keyword evidence="2" id="KW-1185">Reference proteome</keyword>
<proteinExistence type="predicted"/>
<dbReference type="Proteomes" id="UP000290289">
    <property type="component" value="Chromosome 15"/>
</dbReference>
<name>A0A498HX29_MALDO</name>
<sequence length="107" mass="12844">MERDVIDHHRKSFSRWMMSPSCFPVQEEMEYARIRSCSQRKISPRWRNLLRRLLSDRGRSICGSKTRSFQYDAVSYSQNFDDGCHLHEEPRRHLQVTLPDVRWDGST</sequence>
<protein>
    <submittedName>
        <fullName evidence="1">Uncharacterized protein</fullName>
    </submittedName>
</protein>
<reference evidence="1 2" key="1">
    <citation type="submission" date="2018-10" db="EMBL/GenBank/DDBJ databases">
        <title>A high-quality apple genome assembly.</title>
        <authorList>
            <person name="Hu J."/>
        </authorList>
    </citation>
    <scope>NUCLEOTIDE SEQUENCE [LARGE SCALE GENOMIC DNA]</scope>
    <source>
        <strain evidence="2">cv. HFTH1</strain>
        <tissue evidence="1">Young leaf</tissue>
    </source>
</reference>
<dbReference type="EMBL" id="RDQH01000341">
    <property type="protein sequence ID" value="RXH74135.1"/>
    <property type="molecule type" value="Genomic_DNA"/>
</dbReference>
<evidence type="ECO:0000313" key="1">
    <source>
        <dbReference type="EMBL" id="RXH74135.1"/>
    </source>
</evidence>